<evidence type="ECO:0000256" key="6">
    <source>
        <dbReference type="ARBA" id="ARBA00023136"/>
    </source>
</evidence>
<dbReference type="InterPro" id="IPR000109">
    <property type="entry name" value="POT_fam"/>
</dbReference>
<dbReference type="EMBL" id="JAIWYP010000002">
    <property type="protein sequence ID" value="KAH3862535.1"/>
    <property type="molecule type" value="Genomic_DNA"/>
</dbReference>
<dbReference type="Gene3D" id="1.20.1250.20">
    <property type="entry name" value="MFS general substrate transporter like domains"/>
    <property type="match status" value="1"/>
</dbReference>
<feature type="transmembrane region" description="Helical" evidence="8">
    <location>
        <begin position="487"/>
        <end position="513"/>
    </location>
</feature>
<reference evidence="9" key="2">
    <citation type="submission" date="2020-11" db="EMBL/GenBank/DDBJ databases">
        <authorList>
            <person name="McCartney M.A."/>
            <person name="Auch B."/>
            <person name="Kono T."/>
            <person name="Mallez S."/>
            <person name="Becker A."/>
            <person name="Gohl D.M."/>
            <person name="Silverstein K.A.T."/>
            <person name="Koren S."/>
            <person name="Bechman K.B."/>
            <person name="Herman A."/>
            <person name="Abrahante J.E."/>
            <person name="Garbe J."/>
        </authorList>
    </citation>
    <scope>NUCLEOTIDE SEQUENCE</scope>
    <source>
        <strain evidence="9">Duluth1</strain>
        <tissue evidence="9">Whole animal</tissue>
    </source>
</reference>
<keyword evidence="3 8" id="KW-0812">Transmembrane</keyword>
<protein>
    <submittedName>
        <fullName evidence="9">Uncharacterized protein</fullName>
    </submittedName>
</protein>
<dbReference type="AlphaFoldDB" id="A0A9D4LPE8"/>
<dbReference type="SUPFAM" id="SSF103473">
    <property type="entry name" value="MFS general substrate transporter"/>
    <property type="match status" value="1"/>
</dbReference>
<feature type="transmembrane region" description="Helical" evidence="8">
    <location>
        <begin position="142"/>
        <end position="161"/>
    </location>
</feature>
<evidence type="ECO:0000256" key="2">
    <source>
        <dbReference type="ARBA" id="ARBA00005982"/>
    </source>
</evidence>
<evidence type="ECO:0000256" key="3">
    <source>
        <dbReference type="ARBA" id="ARBA00022692"/>
    </source>
</evidence>
<dbReference type="Pfam" id="PF00854">
    <property type="entry name" value="PTR2"/>
    <property type="match status" value="1"/>
</dbReference>
<reference evidence="9" key="1">
    <citation type="journal article" date="2019" name="bioRxiv">
        <title>The Genome of the Zebra Mussel, Dreissena polymorpha: A Resource for Invasive Species Research.</title>
        <authorList>
            <person name="McCartney M.A."/>
            <person name="Auch B."/>
            <person name="Kono T."/>
            <person name="Mallez S."/>
            <person name="Zhang Y."/>
            <person name="Obille A."/>
            <person name="Becker A."/>
            <person name="Abrahante J.E."/>
            <person name="Garbe J."/>
            <person name="Badalamenti J.P."/>
            <person name="Herman A."/>
            <person name="Mangelson H."/>
            <person name="Liachko I."/>
            <person name="Sullivan S."/>
            <person name="Sone E.D."/>
            <person name="Koren S."/>
            <person name="Silverstein K.A.T."/>
            <person name="Beckman K.B."/>
            <person name="Gohl D.M."/>
        </authorList>
    </citation>
    <scope>NUCLEOTIDE SEQUENCE</scope>
    <source>
        <strain evidence="9">Duluth1</strain>
        <tissue evidence="9">Whole animal</tissue>
    </source>
</reference>
<dbReference type="PANTHER" id="PTHR11654">
    <property type="entry name" value="OLIGOPEPTIDE TRANSPORTER-RELATED"/>
    <property type="match status" value="1"/>
</dbReference>
<keyword evidence="4" id="KW-0813">Transport</keyword>
<gene>
    <name evidence="9" type="ORF">DPMN_025502</name>
</gene>
<dbReference type="Proteomes" id="UP000828390">
    <property type="component" value="Unassembled WGS sequence"/>
</dbReference>
<comment type="caution">
    <text evidence="9">The sequence shown here is derived from an EMBL/GenBank/DDBJ whole genome shotgun (WGS) entry which is preliminary data.</text>
</comment>
<keyword evidence="4" id="KW-0653">Protein transport</keyword>
<evidence type="ECO:0000313" key="10">
    <source>
        <dbReference type="Proteomes" id="UP000828390"/>
    </source>
</evidence>
<accession>A0A9D4LPE8</accession>
<comment type="subcellular location">
    <subcellularLocation>
        <location evidence="1">Membrane</location>
        <topology evidence="1">Multi-pass membrane protein</topology>
    </subcellularLocation>
</comment>
<keyword evidence="6 8" id="KW-0472">Membrane</keyword>
<feature type="transmembrane region" description="Helical" evidence="8">
    <location>
        <begin position="403"/>
        <end position="424"/>
    </location>
</feature>
<feature type="transmembrane region" description="Helical" evidence="8">
    <location>
        <begin position="222"/>
        <end position="242"/>
    </location>
</feature>
<feature type="transmembrane region" description="Helical" evidence="8">
    <location>
        <begin position="249"/>
        <end position="268"/>
    </location>
</feature>
<evidence type="ECO:0000256" key="1">
    <source>
        <dbReference type="ARBA" id="ARBA00004141"/>
    </source>
</evidence>
<dbReference type="GO" id="GO:0015833">
    <property type="term" value="P:peptide transport"/>
    <property type="evidence" value="ECO:0007669"/>
    <property type="project" value="UniProtKB-KW"/>
</dbReference>
<evidence type="ECO:0000256" key="5">
    <source>
        <dbReference type="ARBA" id="ARBA00022989"/>
    </source>
</evidence>
<dbReference type="OrthoDB" id="8904098at2759"/>
<evidence type="ECO:0000256" key="4">
    <source>
        <dbReference type="ARBA" id="ARBA00022856"/>
    </source>
</evidence>
<name>A0A9D4LPE8_DREPO</name>
<feature type="region of interest" description="Disordered" evidence="7">
    <location>
        <begin position="1"/>
        <end position="61"/>
    </location>
</feature>
<keyword evidence="10" id="KW-1185">Reference proteome</keyword>
<comment type="similarity">
    <text evidence="2">Belongs to the major facilitator superfamily. Proton-dependent oligopeptide transporter (POT/PTR) (TC 2.A.17) family.</text>
</comment>
<feature type="transmembrane region" description="Helical" evidence="8">
    <location>
        <begin position="112"/>
        <end position="136"/>
    </location>
</feature>
<keyword evidence="5 8" id="KW-1133">Transmembrane helix</keyword>
<dbReference type="GO" id="GO:0016020">
    <property type="term" value="C:membrane"/>
    <property type="evidence" value="ECO:0007669"/>
    <property type="project" value="UniProtKB-SubCell"/>
</dbReference>
<organism evidence="9 10">
    <name type="scientific">Dreissena polymorpha</name>
    <name type="common">Zebra mussel</name>
    <name type="synonym">Mytilus polymorpha</name>
    <dbReference type="NCBI Taxonomy" id="45954"/>
    <lineage>
        <taxon>Eukaryota</taxon>
        <taxon>Metazoa</taxon>
        <taxon>Spiralia</taxon>
        <taxon>Lophotrochozoa</taxon>
        <taxon>Mollusca</taxon>
        <taxon>Bivalvia</taxon>
        <taxon>Autobranchia</taxon>
        <taxon>Heteroconchia</taxon>
        <taxon>Euheterodonta</taxon>
        <taxon>Imparidentia</taxon>
        <taxon>Neoheterodontei</taxon>
        <taxon>Myida</taxon>
        <taxon>Dreissenoidea</taxon>
        <taxon>Dreissenidae</taxon>
        <taxon>Dreissena</taxon>
    </lineage>
</organism>
<dbReference type="InterPro" id="IPR036259">
    <property type="entry name" value="MFS_trans_sf"/>
</dbReference>
<feature type="transmembrane region" description="Helical" evidence="8">
    <location>
        <begin position="361"/>
        <end position="383"/>
    </location>
</feature>
<sequence>MSYRFDAGGSNGTQTNSDNEDFGDTSFESQPLLNAPEDHRRTRPRTPAMTKETDLEEARPKQTARITGRRLFTVCSILVTELCERLTYYSVVANMVLFCTDKLKISSDSASVITLVFSGTVMCIPVVGGIIADSFAGKYNTILGAGLIYILGLFLLPASAIDYRKWFGGDEDMSLGTRKTYFFVGLVFVAIGTGGIKANVGPFGAEQIKDLGPDAVQSFFNWFYWFINAGAVVAYSGVAYVQQEVGFDYGFLIPLLSMLLAIVIFMIAKQKYIHQPTDGSIVAQSCGVCCQSINKCKNPSWRNALKENGGSYDHPMVEGVKAVLKVLPVFGIVIIYWAVYSQMSTSLFLQSERMDITVNGAKLPAAILNIFNTLIILVMIPIMDRIVYPTLAKYGKSPTHLQRMGIGIFLVALSMVYAGIIEIIRKKDMENHGFISQELSGSTFNASKISMFAQVPEFALIGGSEVFASISGLEFAYTQAPEFMQGLIMGLFLMTSGIGSYVASLIVTIVQSWRTSESSDWFPEEANDGHMEYMLFLLAVLSLLSLVAFIFVAKWYKYKQPHFEGETVVLPPPYENQSYESYDTKVSAALGKKQWPPEFDETSRL</sequence>
<proteinExistence type="inferred from homology"/>
<evidence type="ECO:0000256" key="8">
    <source>
        <dbReference type="SAM" id="Phobius"/>
    </source>
</evidence>
<feature type="transmembrane region" description="Helical" evidence="8">
    <location>
        <begin position="322"/>
        <end position="340"/>
    </location>
</feature>
<feature type="compositionally biased region" description="Basic and acidic residues" evidence="7">
    <location>
        <begin position="51"/>
        <end position="60"/>
    </location>
</feature>
<feature type="transmembrane region" description="Helical" evidence="8">
    <location>
        <begin position="533"/>
        <end position="553"/>
    </location>
</feature>
<feature type="transmembrane region" description="Helical" evidence="8">
    <location>
        <begin position="181"/>
        <end position="202"/>
    </location>
</feature>
<evidence type="ECO:0000313" key="9">
    <source>
        <dbReference type="EMBL" id="KAH3862535.1"/>
    </source>
</evidence>
<keyword evidence="4" id="KW-0571">Peptide transport</keyword>
<evidence type="ECO:0000256" key="7">
    <source>
        <dbReference type="SAM" id="MobiDB-lite"/>
    </source>
</evidence>
<dbReference type="GO" id="GO:0022857">
    <property type="term" value="F:transmembrane transporter activity"/>
    <property type="evidence" value="ECO:0007669"/>
    <property type="project" value="InterPro"/>
</dbReference>